<feature type="transmembrane region" description="Helical" evidence="2">
    <location>
        <begin position="281"/>
        <end position="299"/>
    </location>
</feature>
<feature type="region of interest" description="Disordered" evidence="1">
    <location>
        <begin position="1"/>
        <end position="29"/>
    </location>
</feature>
<feature type="transmembrane region" description="Helical" evidence="2">
    <location>
        <begin position="249"/>
        <end position="275"/>
    </location>
</feature>
<feature type="transmembrane region" description="Helical" evidence="2">
    <location>
        <begin position="129"/>
        <end position="150"/>
    </location>
</feature>
<proteinExistence type="predicted"/>
<dbReference type="Pfam" id="PF02517">
    <property type="entry name" value="Rce1-like"/>
    <property type="match status" value="1"/>
</dbReference>
<keyword evidence="4" id="KW-0378">Hydrolase</keyword>
<dbReference type="EMBL" id="PTJD01000013">
    <property type="protein sequence ID" value="PPK92690.1"/>
    <property type="molecule type" value="Genomic_DNA"/>
</dbReference>
<dbReference type="AlphaFoldDB" id="A0A2S6IEV6"/>
<keyword evidence="2" id="KW-0812">Transmembrane</keyword>
<dbReference type="RefSeq" id="WP_158257295.1">
    <property type="nucleotide sequence ID" value="NZ_PTJD01000013.1"/>
</dbReference>
<evidence type="ECO:0000313" key="5">
    <source>
        <dbReference type="Proteomes" id="UP000239485"/>
    </source>
</evidence>
<feature type="domain" description="CAAX prenyl protease 2/Lysostaphin resistance protein A-like" evidence="3">
    <location>
        <begin position="228"/>
        <end position="317"/>
    </location>
</feature>
<feature type="transmembrane region" description="Helical" evidence="2">
    <location>
        <begin position="339"/>
        <end position="361"/>
    </location>
</feature>
<sequence length="373" mass="39578">MSGEHPPGSATSGGHRLPGHRHDVRTSGGAVVPGTRVSVEWLDADSILASPAAAAGVARERRGELPYHLLARRGRTQWWRPLAEIAVFLPLAGIATVVAVAVTLLLSWAAGSPADLMDAGGSFWPDAPLWSVVMGLGSVAIVLPVVWFTVRVIARRPFGTVSSVTGALRWRWLLACLPLGLVMAVGNTFLAGALLTAMGEVDPASAHEGASSFGSSLWPGWSTFLVFTAVVLVLVPLQAATEEYVCRGWLLQTLVTWVGNRWVAAGITSLLFMSLHGRFDLVSVVYFTFFALLACWVTFRTGGLEAAIAMHVSANVFYLLIAGTQGIPDMLTEASVPVHLTTVITSVALGVAYAASVVWLFRRRAMQASGVPA</sequence>
<feature type="transmembrane region" description="Helical" evidence="2">
    <location>
        <begin position="82"/>
        <end position="109"/>
    </location>
</feature>
<organism evidence="4 5">
    <name type="scientific">Kineococcus xinjiangensis</name>
    <dbReference type="NCBI Taxonomy" id="512762"/>
    <lineage>
        <taxon>Bacteria</taxon>
        <taxon>Bacillati</taxon>
        <taxon>Actinomycetota</taxon>
        <taxon>Actinomycetes</taxon>
        <taxon>Kineosporiales</taxon>
        <taxon>Kineosporiaceae</taxon>
        <taxon>Kineococcus</taxon>
    </lineage>
</organism>
<dbReference type="GO" id="GO:0080120">
    <property type="term" value="P:CAAX-box protein maturation"/>
    <property type="evidence" value="ECO:0007669"/>
    <property type="project" value="UniProtKB-ARBA"/>
</dbReference>
<dbReference type="GO" id="GO:0006508">
    <property type="term" value="P:proteolysis"/>
    <property type="evidence" value="ECO:0007669"/>
    <property type="project" value="UniProtKB-KW"/>
</dbReference>
<evidence type="ECO:0000259" key="3">
    <source>
        <dbReference type="Pfam" id="PF02517"/>
    </source>
</evidence>
<evidence type="ECO:0000256" key="2">
    <source>
        <dbReference type="SAM" id="Phobius"/>
    </source>
</evidence>
<reference evidence="4 5" key="1">
    <citation type="submission" date="2018-02" db="EMBL/GenBank/DDBJ databases">
        <title>Genomic Encyclopedia of Archaeal and Bacterial Type Strains, Phase II (KMG-II): from individual species to whole genera.</title>
        <authorList>
            <person name="Goeker M."/>
        </authorList>
    </citation>
    <scope>NUCLEOTIDE SEQUENCE [LARGE SCALE GENOMIC DNA]</scope>
    <source>
        <strain evidence="4 5">DSM 22857</strain>
    </source>
</reference>
<feature type="transmembrane region" description="Helical" evidence="2">
    <location>
        <begin position="306"/>
        <end position="327"/>
    </location>
</feature>
<dbReference type="OrthoDB" id="2680086at2"/>
<feature type="transmembrane region" description="Helical" evidence="2">
    <location>
        <begin position="218"/>
        <end position="237"/>
    </location>
</feature>
<dbReference type="Proteomes" id="UP000239485">
    <property type="component" value="Unassembled WGS sequence"/>
</dbReference>
<keyword evidence="4" id="KW-0645">Protease</keyword>
<gene>
    <name evidence="4" type="ORF">CLV92_113119</name>
</gene>
<keyword evidence="5" id="KW-1185">Reference proteome</keyword>
<evidence type="ECO:0000256" key="1">
    <source>
        <dbReference type="SAM" id="MobiDB-lite"/>
    </source>
</evidence>
<name>A0A2S6IEV6_9ACTN</name>
<keyword evidence="2" id="KW-1133">Transmembrane helix</keyword>
<feature type="transmembrane region" description="Helical" evidence="2">
    <location>
        <begin position="171"/>
        <end position="198"/>
    </location>
</feature>
<protein>
    <submittedName>
        <fullName evidence="4">Membrane protease YdiL (CAAX protease family)</fullName>
    </submittedName>
</protein>
<keyword evidence="2" id="KW-0472">Membrane</keyword>
<evidence type="ECO:0000313" key="4">
    <source>
        <dbReference type="EMBL" id="PPK92690.1"/>
    </source>
</evidence>
<comment type="caution">
    <text evidence="4">The sequence shown here is derived from an EMBL/GenBank/DDBJ whole genome shotgun (WGS) entry which is preliminary data.</text>
</comment>
<accession>A0A2S6IEV6</accession>
<dbReference type="InterPro" id="IPR003675">
    <property type="entry name" value="Rce1/LyrA-like_dom"/>
</dbReference>
<dbReference type="GO" id="GO:0004175">
    <property type="term" value="F:endopeptidase activity"/>
    <property type="evidence" value="ECO:0007669"/>
    <property type="project" value="UniProtKB-ARBA"/>
</dbReference>